<dbReference type="STRING" id="946362.F2UQ61"/>
<evidence type="ECO:0000259" key="2">
    <source>
        <dbReference type="PROSITE" id="PS51064"/>
    </source>
</evidence>
<feature type="compositionally biased region" description="Polar residues" evidence="1">
    <location>
        <begin position="218"/>
        <end position="235"/>
    </location>
</feature>
<feature type="compositionally biased region" description="Basic and acidic residues" evidence="1">
    <location>
        <begin position="311"/>
        <end position="321"/>
    </location>
</feature>
<proteinExistence type="predicted"/>
<feature type="region of interest" description="Disordered" evidence="1">
    <location>
        <begin position="294"/>
        <end position="370"/>
    </location>
</feature>
<organism evidence="4">
    <name type="scientific">Salpingoeca rosetta (strain ATCC 50818 / BSB-021)</name>
    <dbReference type="NCBI Taxonomy" id="946362"/>
    <lineage>
        <taxon>Eukaryota</taxon>
        <taxon>Choanoflagellata</taxon>
        <taxon>Craspedida</taxon>
        <taxon>Salpingoecidae</taxon>
        <taxon>Salpingoeca</taxon>
    </lineage>
</organism>
<dbReference type="PROSITE" id="PS51064">
    <property type="entry name" value="IRS_PTB"/>
    <property type="match status" value="1"/>
</dbReference>
<dbReference type="Pfam" id="PF02174">
    <property type="entry name" value="IRS"/>
    <property type="match status" value="1"/>
</dbReference>
<dbReference type="KEGG" id="sre:PTSG_10713"/>
<dbReference type="Proteomes" id="UP000007799">
    <property type="component" value="Unassembled WGS sequence"/>
</dbReference>
<evidence type="ECO:0000313" key="3">
    <source>
        <dbReference type="EMBL" id="EGD79729.1"/>
    </source>
</evidence>
<dbReference type="GO" id="GO:0005737">
    <property type="term" value="C:cytoplasm"/>
    <property type="evidence" value="ECO:0007669"/>
    <property type="project" value="TreeGrafter"/>
</dbReference>
<evidence type="ECO:0000256" key="1">
    <source>
        <dbReference type="SAM" id="MobiDB-lite"/>
    </source>
</evidence>
<gene>
    <name evidence="3" type="ORF">PTSG_10713</name>
</gene>
<keyword evidence="4" id="KW-1185">Reference proteome</keyword>
<sequence length="370" mass="40805">MSSSPAYEVRGLTEPLTGAMYLHLQFPCLVFRETAAPQSHEYARFPIAYLRGYGQAQRHFAFEAGRRCELGPKKFTFKLLDDVNVSSAVDRAIREGSAANYIPMKTQQQQQKAPVVSLGSERSVRGRESTTDSRHRRSRAVSNVSVETHANTPAHTHVQPPQQPRTQTHLQARTQTHAQTHTQTRTQGRAPAHPPQSQQSQPQQRPRSQAHVQRKRSSGGQTQPDKATLAYTQIQFDDDSDGSDGGNEFSITAKSQPATQTHAEDQGNATSSAYADIDFKKTEAMAQASYSMFRPAQIRTPSTSSRHTHSSHVEDRPEELSGRGGVADAVEDDISALMDEFGLNDDDDNDAGHGRATGPAYVNFSPKHMK</sequence>
<dbReference type="GeneID" id="16069214"/>
<feature type="domain" description="IRS-type PTB" evidence="2">
    <location>
        <begin position="1"/>
        <end position="103"/>
    </location>
</feature>
<dbReference type="OrthoDB" id="6243387at2759"/>
<dbReference type="InterPro" id="IPR002404">
    <property type="entry name" value="IRS_PTB"/>
</dbReference>
<name>F2UQ61_SALR5</name>
<dbReference type="EMBL" id="GL832988">
    <property type="protein sequence ID" value="EGD79729.1"/>
    <property type="molecule type" value="Genomic_DNA"/>
</dbReference>
<feature type="compositionally biased region" description="Basic and acidic residues" evidence="1">
    <location>
        <begin position="122"/>
        <end position="133"/>
    </location>
</feature>
<dbReference type="InterPro" id="IPR011993">
    <property type="entry name" value="PH-like_dom_sf"/>
</dbReference>
<reference evidence="3" key="1">
    <citation type="submission" date="2009-08" db="EMBL/GenBank/DDBJ databases">
        <title>Annotation of Salpingoeca rosetta.</title>
        <authorList>
            <consortium name="The Broad Institute Genome Sequencing Platform"/>
            <person name="Russ C."/>
            <person name="Cuomo C."/>
            <person name="Burger G."/>
            <person name="Gray M.W."/>
            <person name="Holland P.W.H."/>
            <person name="King N."/>
            <person name="Lang F.B.F."/>
            <person name="Roger A.J."/>
            <person name="Ruiz-Trillo I."/>
            <person name="Young S.K."/>
            <person name="Zeng Q."/>
            <person name="Gargeya S."/>
            <person name="Alvarado L."/>
            <person name="Berlin A."/>
            <person name="Chapman S.B."/>
            <person name="Chen Z."/>
            <person name="Freedman E."/>
            <person name="Gellesch M."/>
            <person name="Goldberg J."/>
            <person name="Griggs A."/>
            <person name="Gujja S."/>
            <person name="Heilman E."/>
            <person name="Heiman D."/>
            <person name="Howarth C."/>
            <person name="Mehta T."/>
            <person name="Neiman D."/>
            <person name="Pearson M."/>
            <person name="Roberts A."/>
            <person name="Saif S."/>
            <person name="Shea T."/>
            <person name="Shenoy N."/>
            <person name="Sisk P."/>
            <person name="Stolte C."/>
            <person name="Sykes S."/>
            <person name="White J."/>
            <person name="Yandava C."/>
            <person name="Haas B."/>
            <person name="Nusbaum C."/>
            <person name="Birren B."/>
        </authorList>
    </citation>
    <scope>NUCLEOTIDE SEQUENCE [LARGE SCALE GENOMIC DNA]</scope>
    <source>
        <strain evidence="3">ATCC 50818</strain>
    </source>
</reference>
<feature type="compositionally biased region" description="Low complexity" evidence="1">
    <location>
        <begin position="165"/>
        <end position="211"/>
    </location>
</feature>
<protein>
    <recommendedName>
        <fullName evidence="2">IRS-type PTB domain-containing protein</fullName>
    </recommendedName>
</protein>
<evidence type="ECO:0000313" key="4">
    <source>
        <dbReference type="Proteomes" id="UP000007799"/>
    </source>
</evidence>
<feature type="compositionally biased region" description="Polar residues" evidence="1">
    <location>
        <begin position="249"/>
        <end position="268"/>
    </location>
</feature>
<dbReference type="AlphaFoldDB" id="F2UQ61"/>
<dbReference type="SMART" id="SM01244">
    <property type="entry name" value="IRS"/>
    <property type="match status" value="1"/>
</dbReference>
<dbReference type="PANTHER" id="PTHR21258">
    <property type="entry name" value="DOCKING PROTEIN RELATED"/>
    <property type="match status" value="1"/>
</dbReference>
<dbReference type="Gene3D" id="2.30.29.30">
    <property type="entry name" value="Pleckstrin-homology domain (PH domain)/Phosphotyrosine-binding domain (PTB)"/>
    <property type="match status" value="1"/>
</dbReference>
<dbReference type="InParanoid" id="F2UQ61"/>
<dbReference type="RefSeq" id="XP_004988678.1">
    <property type="nucleotide sequence ID" value="XM_004988621.1"/>
</dbReference>
<feature type="region of interest" description="Disordered" evidence="1">
    <location>
        <begin position="101"/>
        <end position="268"/>
    </location>
</feature>
<dbReference type="InterPro" id="IPR050996">
    <property type="entry name" value="Docking_Protein_DOK"/>
</dbReference>
<dbReference type="SUPFAM" id="SSF50729">
    <property type="entry name" value="PH domain-like"/>
    <property type="match status" value="1"/>
</dbReference>
<dbReference type="GO" id="GO:0007169">
    <property type="term" value="P:cell surface receptor protein tyrosine kinase signaling pathway"/>
    <property type="evidence" value="ECO:0007669"/>
    <property type="project" value="TreeGrafter"/>
</dbReference>
<feature type="compositionally biased region" description="Polar residues" evidence="1">
    <location>
        <begin position="140"/>
        <end position="154"/>
    </location>
</feature>
<dbReference type="PANTHER" id="PTHR21258:SF62">
    <property type="entry name" value="INSULIN RECEPTOR SUBSTRATE 1"/>
    <property type="match status" value="1"/>
</dbReference>
<accession>F2UQ61</accession>